<keyword evidence="2" id="KW-1185">Reference proteome</keyword>
<dbReference type="Pfam" id="PF04343">
    <property type="entry name" value="DUF488"/>
    <property type="match status" value="1"/>
</dbReference>
<dbReference type="Proteomes" id="UP000317078">
    <property type="component" value="Unassembled WGS sequence"/>
</dbReference>
<dbReference type="AlphaFoldDB" id="A0A502EYZ1"/>
<sequence>MELATGRVLTIGHSSMPIDVFLDQLYLTGVTVVADVRSSPNSRHSHFCMNYLKPTLKNAGIDYVFMGKELGGRPKDERLYIGGVADYEKMAEEEDFKAGMQRLVDGASRHTIALMCSEYNPLDCHRCLLVGRALNKRGIEVGHIMADATVVEHDTVEKKLLQLTRGAEDDFFAPPLERLNRAYRMRSLKVAYRQKSSARRDLQNQE</sequence>
<dbReference type="PANTHER" id="PTHR39337">
    <property type="entry name" value="BLR5642 PROTEIN"/>
    <property type="match status" value="1"/>
</dbReference>
<dbReference type="PANTHER" id="PTHR39337:SF1">
    <property type="entry name" value="BLR5642 PROTEIN"/>
    <property type="match status" value="1"/>
</dbReference>
<dbReference type="OrthoDB" id="9789109at2"/>
<organism evidence="1 2">
    <name type="scientific">Muricoccus nepalensis</name>
    <dbReference type="NCBI Taxonomy" id="1854500"/>
    <lineage>
        <taxon>Bacteria</taxon>
        <taxon>Pseudomonadati</taxon>
        <taxon>Pseudomonadota</taxon>
        <taxon>Alphaproteobacteria</taxon>
        <taxon>Acetobacterales</taxon>
        <taxon>Roseomonadaceae</taxon>
        <taxon>Muricoccus</taxon>
    </lineage>
</organism>
<evidence type="ECO:0000313" key="2">
    <source>
        <dbReference type="Proteomes" id="UP000317078"/>
    </source>
</evidence>
<protein>
    <submittedName>
        <fullName evidence="1">DUF488 domain-containing protein</fullName>
    </submittedName>
</protein>
<name>A0A502EYZ1_9PROT</name>
<dbReference type="EMBL" id="RCZP01000062">
    <property type="protein sequence ID" value="TPG41909.1"/>
    <property type="molecule type" value="Genomic_DNA"/>
</dbReference>
<accession>A0A502EYZ1</accession>
<proteinExistence type="predicted"/>
<dbReference type="InterPro" id="IPR007438">
    <property type="entry name" value="DUF488"/>
</dbReference>
<gene>
    <name evidence="1" type="ORF">EAH89_28325</name>
</gene>
<evidence type="ECO:0000313" key="1">
    <source>
        <dbReference type="EMBL" id="TPG41909.1"/>
    </source>
</evidence>
<comment type="caution">
    <text evidence="1">The sequence shown here is derived from an EMBL/GenBank/DDBJ whole genome shotgun (WGS) entry which is preliminary data.</text>
</comment>
<reference evidence="1 2" key="1">
    <citation type="journal article" date="2019" name="Environ. Microbiol.">
        <title>Species interactions and distinct microbial communities in high Arctic permafrost affected cryosols are associated with the CH4 and CO2 gas fluxes.</title>
        <authorList>
            <person name="Altshuler I."/>
            <person name="Hamel J."/>
            <person name="Turney S."/>
            <person name="Magnuson E."/>
            <person name="Levesque R."/>
            <person name="Greer C."/>
            <person name="Whyte L.G."/>
        </authorList>
    </citation>
    <scope>NUCLEOTIDE SEQUENCE [LARGE SCALE GENOMIC DNA]</scope>
    <source>
        <strain evidence="1 2">S9.3B</strain>
    </source>
</reference>